<evidence type="ECO:0000313" key="4">
    <source>
        <dbReference type="Proteomes" id="UP000603865"/>
    </source>
</evidence>
<organism evidence="3 4">
    <name type="scientific">Deinococcus ruber</name>
    <dbReference type="NCBI Taxonomy" id="1848197"/>
    <lineage>
        <taxon>Bacteria</taxon>
        <taxon>Thermotogati</taxon>
        <taxon>Deinococcota</taxon>
        <taxon>Deinococci</taxon>
        <taxon>Deinococcales</taxon>
        <taxon>Deinococcaceae</taxon>
        <taxon>Deinococcus</taxon>
    </lineage>
</organism>
<dbReference type="RefSeq" id="WP_189089982.1">
    <property type="nucleotide sequence ID" value="NZ_BMQL01000009.1"/>
</dbReference>
<dbReference type="AlphaFoldDB" id="A0A918C5H6"/>
<dbReference type="SUPFAM" id="SSF46689">
    <property type="entry name" value="Homeodomain-like"/>
    <property type="match status" value="1"/>
</dbReference>
<dbReference type="Proteomes" id="UP000603865">
    <property type="component" value="Unassembled WGS sequence"/>
</dbReference>
<dbReference type="PANTHER" id="PTHR46564">
    <property type="entry name" value="TRANSPOSASE"/>
    <property type="match status" value="1"/>
</dbReference>
<evidence type="ECO:0000259" key="1">
    <source>
        <dbReference type="Pfam" id="PF13358"/>
    </source>
</evidence>
<dbReference type="GO" id="GO:0003676">
    <property type="term" value="F:nucleic acid binding"/>
    <property type="evidence" value="ECO:0007669"/>
    <property type="project" value="InterPro"/>
</dbReference>
<feature type="domain" description="Tc1-like transposase DDE" evidence="1">
    <location>
        <begin position="167"/>
        <end position="302"/>
    </location>
</feature>
<dbReference type="InterPro" id="IPR009057">
    <property type="entry name" value="Homeodomain-like_sf"/>
</dbReference>
<comment type="caution">
    <text evidence="3">The sequence shown here is derived from an EMBL/GenBank/DDBJ whole genome shotgun (WGS) entry which is preliminary data.</text>
</comment>
<dbReference type="Gene3D" id="3.30.420.10">
    <property type="entry name" value="Ribonuclease H-like superfamily/Ribonuclease H"/>
    <property type="match status" value="1"/>
</dbReference>
<dbReference type="PANTHER" id="PTHR46564:SF1">
    <property type="entry name" value="TRANSPOSASE"/>
    <property type="match status" value="1"/>
</dbReference>
<reference evidence="3" key="2">
    <citation type="submission" date="2020-09" db="EMBL/GenBank/DDBJ databases">
        <authorList>
            <person name="Sun Q."/>
            <person name="Ohkuma M."/>
        </authorList>
    </citation>
    <scope>NUCLEOTIDE SEQUENCE</scope>
    <source>
        <strain evidence="3">JCM 31311</strain>
    </source>
</reference>
<dbReference type="InterPro" id="IPR038717">
    <property type="entry name" value="Tc1-like_DDE_dom"/>
</dbReference>
<evidence type="ECO:0000313" key="3">
    <source>
        <dbReference type="EMBL" id="GGR07674.1"/>
    </source>
</evidence>
<name>A0A918C5H6_9DEIO</name>
<gene>
    <name evidence="3" type="ORF">GCM10008957_20450</name>
</gene>
<evidence type="ECO:0008006" key="5">
    <source>
        <dbReference type="Google" id="ProtNLM"/>
    </source>
</evidence>
<dbReference type="InterPro" id="IPR036397">
    <property type="entry name" value="RNaseH_sf"/>
</dbReference>
<evidence type="ECO:0000259" key="2">
    <source>
        <dbReference type="Pfam" id="PF13592"/>
    </source>
</evidence>
<dbReference type="InterPro" id="IPR025959">
    <property type="entry name" value="Winged_HTH_dom"/>
</dbReference>
<dbReference type="EMBL" id="BMQL01000009">
    <property type="protein sequence ID" value="GGR07674.1"/>
    <property type="molecule type" value="Genomic_DNA"/>
</dbReference>
<feature type="domain" description="Winged helix-turn helix" evidence="2">
    <location>
        <begin position="95"/>
        <end position="151"/>
    </location>
</feature>
<dbReference type="Pfam" id="PF13358">
    <property type="entry name" value="DDE_3"/>
    <property type="match status" value="1"/>
</dbReference>
<keyword evidence="4" id="KW-1185">Reference proteome</keyword>
<protein>
    <recommendedName>
        <fullName evidence="5">IS630 family transposase</fullName>
    </recommendedName>
</protein>
<sequence>MAQVWQPATLSRPQLEERRQFAEPSLREGTLSSAQLAELCGVGSSAVRKWRQRLRNQGSLEATVASGPLRRLTDADLAELIILLQAGPDPDQYPDQRWTCPRIRAVIGFRFDVWYHVDHLSRLLHAWGFTRQKPAKRAAEQDQDAVAAWIDTMVPELERTIEAGETLAFLDEVGFSLKPTVARTWAPCGQSPVLEAKTNWQKVSTIGAITTTGQFLQHTHQAAIKGPQVIAFLTHLLRHVTGKVTVLLDNASIHKTKALGAFVADETRLSVVYLPSYSPELNPIELVWAYVKQQMLANFCPRDVGTLKSRLFQAWQRVRYIHLPTRLLYGGDP</sequence>
<dbReference type="NCBIfam" id="NF033545">
    <property type="entry name" value="transpos_IS630"/>
    <property type="match status" value="1"/>
</dbReference>
<reference evidence="3" key="1">
    <citation type="journal article" date="2014" name="Int. J. Syst. Evol. Microbiol.">
        <title>Complete genome sequence of Corynebacterium casei LMG S-19264T (=DSM 44701T), isolated from a smear-ripened cheese.</title>
        <authorList>
            <consortium name="US DOE Joint Genome Institute (JGI-PGF)"/>
            <person name="Walter F."/>
            <person name="Albersmeier A."/>
            <person name="Kalinowski J."/>
            <person name="Ruckert C."/>
        </authorList>
    </citation>
    <scope>NUCLEOTIDE SEQUENCE</scope>
    <source>
        <strain evidence="3">JCM 31311</strain>
    </source>
</reference>
<dbReference type="InterPro" id="IPR047655">
    <property type="entry name" value="Transpos_IS630-like"/>
</dbReference>
<accession>A0A918C5H6</accession>
<proteinExistence type="predicted"/>
<dbReference type="Pfam" id="PF13592">
    <property type="entry name" value="HTH_33"/>
    <property type="match status" value="1"/>
</dbReference>